<dbReference type="GO" id="GO:0009267">
    <property type="term" value="P:cellular response to starvation"/>
    <property type="evidence" value="ECO:0007669"/>
    <property type="project" value="TreeGrafter"/>
</dbReference>
<feature type="domain" description="Zn(2)-C6 fungal-type" evidence="14">
    <location>
        <begin position="37"/>
        <end position="66"/>
    </location>
</feature>
<keyword evidence="7" id="KW-0238">DNA-binding</keyword>
<dbReference type="GO" id="GO:0000977">
    <property type="term" value="F:RNA polymerase II transcription regulatory region sequence-specific DNA binding"/>
    <property type="evidence" value="ECO:0007669"/>
    <property type="project" value="TreeGrafter"/>
</dbReference>
<feature type="region of interest" description="Disordered" evidence="13">
    <location>
        <begin position="323"/>
        <end position="376"/>
    </location>
</feature>
<dbReference type="AlphaFoldDB" id="A0A8H7ZIZ6"/>
<evidence type="ECO:0000259" key="15">
    <source>
        <dbReference type="PROSITE" id="PS50112"/>
    </source>
</evidence>
<feature type="compositionally biased region" description="Basic and acidic residues" evidence="13">
    <location>
        <begin position="1"/>
        <end position="17"/>
    </location>
</feature>
<keyword evidence="9" id="KW-0804">Transcription</keyword>
<evidence type="ECO:0000256" key="9">
    <source>
        <dbReference type="ARBA" id="ARBA00023163"/>
    </source>
</evidence>
<dbReference type="SMART" id="SM00066">
    <property type="entry name" value="GAL4"/>
    <property type="match status" value="1"/>
</dbReference>
<dbReference type="InterPro" id="IPR035965">
    <property type="entry name" value="PAS-like_dom_sf"/>
</dbReference>
<feature type="compositionally biased region" description="Polar residues" evidence="13">
    <location>
        <begin position="361"/>
        <end position="370"/>
    </location>
</feature>
<evidence type="ECO:0000256" key="2">
    <source>
        <dbReference type="ARBA" id="ARBA00010855"/>
    </source>
</evidence>
<feature type="region of interest" description="Disordered" evidence="13">
    <location>
        <begin position="77"/>
        <end position="102"/>
    </location>
</feature>
<evidence type="ECO:0000256" key="5">
    <source>
        <dbReference type="ARBA" id="ARBA00022833"/>
    </source>
</evidence>
<dbReference type="OrthoDB" id="2538135at2759"/>
<evidence type="ECO:0000256" key="7">
    <source>
        <dbReference type="ARBA" id="ARBA00023125"/>
    </source>
</evidence>
<evidence type="ECO:0000256" key="4">
    <source>
        <dbReference type="ARBA" id="ARBA00022723"/>
    </source>
</evidence>
<keyword evidence="3" id="KW-0312">Gluconeogenesis</keyword>
<comment type="function">
    <text evidence="11">Transcription factor which regulates nonfermentable carbon utilization. Activator of gluconeogenetic genes.</text>
</comment>
<feature type="compositionally biased region" description="Polar residues" evidence="13">
    <location>
        <begin position="81"/>
        <end position="94"/>
    </location>
</feature>
<keyword evidence="8" id="KW-0010">Activator</keyword>
<evidence type="ECO:0000256" key="8">
    <source>
        <dbReference type="ARBA" id="ARBA00023159"/>
    </source>
</evidence>
<dbReference type="SUPFAM" id="SSF55785">
    <property type="entry name" value="PYP-like sensor domain (PAS domain)"/>
    <property type="match status" value="1"/>
</dbReference>
<feature type="region of interest" description="Disordered" evidence="13">
    <location>
        <begin position="255"/>
        <end position="288"/>
    </location>
</feature>
<comment type="similarity">
    <text evidence="2">Belongs to the ERT1/acuK family.</text>
</comment>
<dbReference type="Gene3D" id="4.10.240.10">
    <property type="entry name" value="Zn(2)-C6 fungal-type DNA-binding domain"/>
    <property type="match status" value="1"/>
</dbReference>
<dbReference type="EMBL" id="JAEOAQ010000001">
    <property type="protein sequence ID" value="KAG5421049.1"/>
    <property type="molecule type" value="Genomic_DNA"/>
</dbReference>
<feature type="domain" description="PAS" evidence="15">
    <location>
        <begin position="542"/>
        <end position="616"/>
    </location>
</feature>
<dbReference type="CDD" id="cd00130">
    <property type="entry name" value="PAS"/>
    <property type="match status" value="1"/>
</dbReference>
<dbReference type="PANTHER" id="PTHR47659">
    <property type="entry name" value="ZN(II)2CYS6 TRANSCRIPTION FACTOR (EUROFUNG)-RELATED"/>
    <property type="match status" value="1"/>
</dbReference>
<feature type="compositionally biased region" description="Low complexity" evidence="13">
    <location>
        <begin position="205"/>
        <end position="217"/>
    </location>
</feature>
<dbReference type="Pfam" id="PF24990">
    <property type="entry name" value="PAS_13"/>
    <property type="match status" value="2"/>
</dbReference>
<feature type="compositionally biased region" description="Polar residues" evidence="13">
    <location>
        <begin position="140"/>
        <end position="160"/>
    </location>
</feature>
<keyword evidence="6" id="KW-0805">Transcription regulation</keyword>
<evidence type="ECO:0000256" key="13">
    <source>
        <dbReference type="SAM" id="MobiDB-lite"/>
    </source>
</evidence>
<evidence type="ECO:0000313" key="16">
    <source>
        <dbReference type="EMBL" id="KAG5421049.1"/>
    </source>
</evidence>
<dbReference type="PROSITE" id="PS50112">
    <property type="entry name" value="PAS"/>
    <property type="match status" value="1"/>
</dbReference>
<feature type="compositionally biased region" description="Polar residues" evidence="13">
    <location>
        <begin position="323"/>
        <end position="351"/>
    </location>
</feature>
<dbReference type="PROSITE" id="PS50048">
    <property type="entry name" value="ZN2_CY6_FUNGAL_2"/>
    <property type="match status" value="1"/>
</dbReference>
<feature type="region of interest" description="Disordered" evidence="13">
    <location>
        <begin position="1"/>
        <end position="32"/>
    </location>
</feature>
<evidence type="ECO:0000256" key="3">
    <source>
        <dbReference type="ARBA" id="ARBA00022432"/>
    </source>
</evidence>
<comment type="caution">
    <text evidence="16">The sequence shown here is derived from an EMBL/GenBank/DDBJ whole genome shotgun (WGS) entry which is preliminary data.</text>
</comment>
<dbReference type="GeneID" id="93648768"/>
<feature type="compositionally biased region" description="Low complexity" evidence="13">
    <location>
        <begin position="167"/>
        <end position="198"/>
    </location>
</feature>
<dbReference type="PANTHER" id="PTHR47659:SF1">
    <property type="entry name" value="TRANSCRIPTION ACTIVATOR OF GLUCONEOGENESIS ERT1"/>
    <property type="match status" value="1"/>
</dbReference>
<dbReference type="Proteomes" id="UP000669133">
    <property type="component" value="Unassembled WGS sequence"/>
</dbReference>
<dbReference type="PROSITE" id="PS00463">
    <property type="entry name" value="ZN2_CY6_FUNGAL_1"/>
    <property type="match status" value="1"/>
</dbReference>
<evidence type="ECO:0000256" key="1">
    <source>
        <dbReference type="ARBA" id="ARBA00004123"/>
    </source>
</evidence>
<evidence type="ECO:0000256" key="10">
    <source>
        <dbReference type="ARBA" id="ARBA00023242"/>
    </source>
</evidence>
<dbReference type="GO" id="GO:0005634">
    <property type="term" value="C:nucleus"/>
    <property type="evidence" value="ECO:0007669"/>
    <property type="project" value="UniProtKB-SubCell"/>
</dbReference>
<dbReference type="GO" id="GO:0000981">
    <property type="term" value="F:DNA-binding transcription factor activity, RNA polymerase II-specific"/>
    <property type="evidence" value="ECO:0007669"/>
    <property type="project" value="InterPro"/>
</dbReference>
<comment type="subcellular location">
    <subcellularLocation>
        <location evidence="1">Nucleus</location>
    </subcellularLocation>
</comment>
<feature type="region of interest" description="Disordered" evidence="13">
    <location>
        <begin position="140"/>
        <end position="222"/>
    </location>
</feature>
<accession>A0A8H7ZIZ6</accession>
<evidence type="ECO:0000256" key="6">
    <source>
        <dbReference type="ARBA" id="ARBA00023015"/>
    </source>
</evidence>
<dbReference type="InterPro" id="IPR050335">
    <property type="entry name" value="ERT1_acuK_gluconeogen_tf"/>
</dbReference>
<dbReference type="GO" id="GO:0008270">
    <property type="term" value="F:zinc ion binding"/>
    <property type="evidence" value="ECO:0007669"/>
    <property type="project" value="InterPro"/>
</dbReference>
<proteinExistence type="inferred from homology"/>
<keyword evidence="4" id="KW-0479">Metal-binding</keyword>
<dbReference type="InterPro" id="IPR056751">
    <property type="entry name" value="PAS_13"/>
</dbReference>
<dbReference type="GO" id="GO:0006094">
    <property type="term" value="P:gluconeogenesis"/>
    <property type="evidence" value="ECO:0007669"/>
    <property type="project" value="UniProtKB-KW"/>
</dbReference>
<dbReference type="InterPro" id="IPR000014">
    <property type="entry name" value="PAS"/>
</dbReference>
<dbReference type="Pfam" id="PF00172">
    <property type="entry name" value="Zn_clus"/>
    <property type="match status" value="1"/>
</dbReference>
<sequence length="663" mass="74420">MMHQDQDSKFPDSDHENGTANATNPTTRQRRKKTSRACNHCHKAHMTCDPGRPCKRCIQRGLAQTCEDAPRKRKKYLEDVPNSSLTIKRTQSLPQDMRSSHDLQHSYSLNSTMLQQPHAQSIPLGQQNNHSFHDIQNRLQSRQSNERGQQVPQQNQGVATSSPPLPQSQQQQVSDQQHNQSSMQSASPPLARPSSAYPEQYNLCPQPQRPQSLPQPSHFAPNHTTYQATLFQHNPPGSGIQSSQDYYYQNAFNPSSHQTQAEQDHSSSAQISSQYPQPSSKAANADSPTSFIQYQKKSKFLSSAADLEYATLSNILQDNFSGHHTTSNEATPNSHNISPNLSPHNVSSAGSNMPPVPEDNQGATGSNYTNGLHPDSNALASAAPTFRNTNNLFNDSKYPKCDESINQYFIGQVDSENTSLFPDIITAIEEMKNTDYAVYQERNSKSALSFSIGISHDESNSNNAQEDTFFKEPEEIYAKVTKPFSYTPGYHSLIAYLRKRFPKPLLVEMAKSMAIYRPSFIACTNSLKEHDLIFMEQCFQRTLLTYDNFIKVSGTPTIVWRRTGEIAYVGDEFCVLTGWSKDQLMGKGQRKFIVELLDDKSVVEYFQVFSRIAFGDFLGATMTECTLLTPKPDVKIRTGCVWTLKRDVFGIPMMIVGNFLPII</sequence>
<evidence type="ECO:0000313" key="17">
    <source>
        <dbReference type="Proteomes" id="UP000669133"/>
    </source>
</evidence>
<name>A0A8H7ZIZ6_9ASCO</name>
<keyword evidence="17" id="KW-1185">Reference proteome</keyword>
<dbReference type="SUPFAM" id="SSF57701">
    <property type="entry name" value="Zn2/Cys6 DNA-binding domain"/>
    <property type="match status" value="1"/>
</dbReference>
<feature type="compositionally biased region" description="Polar residues" evidence="13">
    <location>
        <begin position="18"/>
        <end position="27"/>
    </location>
</feature>
<organism evidence="16 17">
    <name type="scientific">Candida metapsilosis</name>
    <dbReference type="NCBI Taxonomy" id="273372"/>
    <lineage>
        <taxon>Eukaryota</taxon>
        <taxon>Fungi</taxon>
        <taxon>Dikarya</taxon>
        <taxon>Ascomycota</taxon>
        <taxon>Saccharomycotina</taxon>
        <taxon>Pichiomycetes</taxon>
        <taxon>Debaryomycetaceae</taxon>
        <taxon>Candida/Lodderomyces clade</taxon>
        <taxon>Candida</taxon>
    </lineage>
</organism>
<dbReference type="CDD" id="cd00067">
    <property type="entry name" value="GAL4"/>
    <property type="match status" value="1"/>
</dbReference>
<dbReference type="RefSeq" id="XP_067550165.1">
    <property type="nucleotide sequence ID" value="XM_067690129.1"/>
</dbReference>
<keyword evidence="10" id="KW-0539">Nucleus</keyword>
<gene>
    <name evidence="16" type="ORF">I9W82_000139</name>
</gene>
<evidence type="ECO:0000259" key="14">
    <source>
        <dbReference type="PROSITE" id="PS50048"/>
    </source>
</evidence>
<keyword evidence="5" id="KW-0862">Zinc</keyword>
<dbReference type="InterPro" id="IPR036864">
    <property type="entry name" value="Zn2-C6_fun-type_DNA-bd_sf"/>
</dbReference>
<evidence type="ECO:0000256" key="11">
    <source>
        <dbReference type="ARBA" id="ARBA00037475"/>
    </source>
</evidence>
<evidence type="ECO:0000256" key="12">
    <source>
        <dbReference type="ARBA" id="ARBA00040903"/>
    </source>
</evidence>
<dbReference type="InterPro" id="IPR001138">
    <property type="entry name" value="Zn2Cys6_DnaBD"/>
</dbReference>
<protein>
    <recommendedName>
        <fullName evidence="12">Transcription activator of gluconeogenesis ERT1</fullName>
    </recommendedName>
</protein>
<reference evidence="16 17" key="1">
    <citation type="submission" date="2020-12" db="EMBL/GenBank/DDBJ databases">
        <title>Effect of drift, selection, and recombination on the evolution of hybrid genomes in Candida yeast pathogens.</title>
        <authorList>
            <person name="Mixao V."/>
            <person name="Ksiezopolska E."/>
            <person name="Saus E."/>
            <person name="Boekhout T."/>
            <person name="Gacser A."/>
            <person name="Gabaldon T."/>
        </authorList>
    </citation>
    <scope>NUCLEOTIDE SEQUENCE [LARGE SCALE GENOMIC DNA]</scope>
    <source>
        <strain evidence="16 17">BP57</strain>
    </source>
</reference>